<comment type="catalytic activity">
    <reaction evidence="6 8">
        <text>(sulfur carrier)-H + L-cysteine = (sulfur carrier)-SH + L-alanine</text>
        <dbReference type="Rhea" id="RHEA:43892"/>
        <dbReference type="Rhea" id="RHEA-COMP:14737"/>
        <dbReference type="Rhea" id="RHEA-COMP:14739"/>
        <dbReference type="ChEBI" id="CHEBI:29917"/>
        <dbReference type="ChEBI" id="CHEBI:35235"/>
        <dbReference type="ChEBI" id="CHEBI:57972"/>
        <dbReference type="ChEBI" id="CHEBI:64428"/>
        <dbReference type="EC" id="2.8.1.7"/>
    </reaction>
</comment>
<dbReference type="EMBL" id="SSTI01000007">
    <property type="protein sequence ID" value="THG39713.1"/>
    <property type="molecule type" value="Genomic_DNA"/>
</dbReference>
<reference evidence="10 11" key="1">
    <citation type="submission" date="2019-04" db="EMBL/GenBank/DDBJ databases">
        <title>Microbes associate with the intestines of laboratory mice.</title>
        <authorList>
            <person name="Navarre W."/>
            <person name="Wong E."/>
            <person name="Huang K.C."/>
            <person name="Tropini C."/>
            <person name="Ng K."/>
            <person name="Yu B."/>
        </authorList>
    </citation>
    <scope>NUCLEOTIDE SEQUENCE [LARGE SCALE GENOMIC DNA]</scope>
    <source>
        <strain evidence="10 11">NM83_B4-11</strain>
    </source>
</reference>
<keyword evidence="11" id="KW-1185">Reference proteome</keyword>
<dbReference type="InterPro" id="IPR020578">
    <property type="entry name" value="Aminotrans_V_PyrdxlP_BS"/>
</dbReference>
<comment type="similarity">
    <text evidence="2 8">Belongs to the class-V pyridoxal-phosphate-dependent aminotransferase family. Csd subfamily.</text>
</comment>
<dbReference type="NCBIfam" id="TIGR01979">
    <property type="entry name" value="sufS"/>
    <property type="match status" value="1"/>
</dbReference>
<dbReference type="InterPro" id="IPR000192">
    <property type="entry name" value="Aminotrans_V_dom"/>
</dbReference>
<keyword evidence="4 8" id="KW-0808">Transferase</keyword>
<dbReference type="Gene3D" id="3.40.640.10">
    <property type="entry name" value="Type I PLP-dependent aspartate aminotransferase-like (Major domain)"/>
    <property type="match status" value="1"/>
</dbReference>
<evidence type="ECO:0000313" key="10">
    <source>
        <dbReference type="EMBL" id="THG39713.1"/>
    </source>
</evidence>
<evidence type="ECO:0000313" key="11">
    <source>
        <dbReference type="Proteomes" id="UP000308038"/>
    </source>
</evidence>
<dbReference type="EC" id="2.8.1.7" evidence="3 8"/>
<dbReference type="PROSITE" id="PS00595">
    <property type="entry name" value="AA_TRANSFER_CLASS_5"/>
    <property type="match status" value="1"/>
</dbReference>
<evidence type="ECO:0000256" key="6">
    <source>
        <dbReference type="ARBA" id="ARBA00050776"/>
    </source>
</evidence>
<comment type="caution">
    <text evidence="10">The sequence shown here is derived from an EMBL/GenBank/DDBJ whole genome shotgun (WGS) entry which is preliminary data.</text>
</comment>
<evidence type="ECO:0000259" key="9">
    <source>
        <dbReference type="Pfam" id="PF00266"/>
    </source>
</evidence>
<keyword evidence="5 8" id="KW-0663">Pyridoxal phosphate</keyword>
<dbReference type="InterPro" id="IPR015424">
    <property type="entry name" value="PyrdxlP-dep_Trfase"/>
</dbReference>
<dbReference type="Gene3D" id="3.90.1150.10">
    <property type="entry name" value="Aspartate Aminotransferase, domain 1"/>
    <property type="match status" value="1"/>
</dbReference>
<dbReference type="Pfam" id="PF00266">
    <property type="entry name" value="Aminotran_5"/>
    <property type="match status" value="1"/>
</dbReference>
<comment type="function">
    <text evidence="8">Catalyzes the removal of elemental sulfur and selenium atoms from L-cysteine, L-cystine, L-selenocysteine, and L-selenocystine to produce L-alanine.</text>
</comment>
<dbReference type="InterPro" id="IPR010970">
    <property type="entry name" value="Cys_dSase_SufS"/>
</dbReference>
<dbReference type="PANTHER" id="PTHR43586">
    <property type="entry name" value="CYSTEINE DESULFURASE"/>
    <property type="match status" value="1"/>
</dbReference>
<evidence type="ECO:0000256" key="7">
    <source>
        <dbReference type="RuleBase" id="RU004504"/>
    </source>
</evidence>
<evidence type="ECO:0000256" key="1">
    <source>
        <dbReference type="ARBA" id="ARBA00001933"/>
    </source>
</evidence>
<protein>
    <recommendedName>
        <fullName evidence="3 8">Cysteine desulfurase</fullName>
        <ecNumber evidence="3 8">2.8.1.7</ecNumber>
    </recommendedName>
</protein>
<feature type="domain" description="Aminotransferase class V" evidence="9">
    <location>
        <begin position="23"/>
        <end position="389"/>
    </location>
</feature>
<proteinExistence type="inferred from homology"/>
<comment type="cofactor">
    <cofactor evidence="1 7">
        <name>pyridoxal 5'-phosphate</name>
        <dbReference type="ChEBI" id="CHEBI:597326"/>
    </cofactor>
</comment>
<evidence type="ECO:0000256" key="2">
    <source>
        <dbReference type="ARBA" id="ARBA00010447"/>
    </source>
</evidence>
<dbReference type="SUPFAM" id="SSF53383">
    <property type="entry name" value="PLP-dependent transferases"/>
    <property type="match status" value="1"/>
</dbReference>
<dbReference type="PANTHER" id="PTHR43586:SF8">
    <property type="entry name" value="CYSTEINE DESULFURASE 1, CHLOROPLASTIC"/>
    <property type="match status" value="1"/>
</dbReference>
<sequence length="401" mass="42672">MLDAARPLDVLADFPAIPAGWAYLDTAATAQKPRPVIDAITRGYDTTYATVHRGVYQRSADMTLAYEAARRRVAAFIGGAEEEVVFVRGATEAINLVAQCWAGTQLKAGDRILLSALEHHSNIVPWQMVAERVGAAIDVVPLTADHRIDLDAMAAMLTPAHKLVALGHVSNVLGSVLDAKRAAALAHGVGAKILIDGCQAVPRLPVDVVELDCDFYVFSAHKLYGPTGLGVLWGRAELLDAMPPYQGGGSMIDRVTFAKTTYAPPPTRFEAGTPHIVGVLGLHAAIDYVEGIGLDRIHAHETALVRQTREALSAINSVRLFGPEDSAGIVSFAIEGVHPHDIGTILDEAKVAIRAGHHCAQPLMETLGVEATARASFGVYNGPADVEALARGIERVTRIFG</sequence>
<dbReference type="CDD" id="cd06453">
    <property type="entry name" value="SufS_like"/>
    <property type="match status" value="1"/>
</dbReference>
<gene>
    <name evidence="10" type="ORF">E5988_10675</name>
</gene>
<name>A0ABY2QHA9_9SPHN</name>
<accession>A0ABY2QHA9</accession>
<dbReference type="InterPro" id="IPR015421">
    <property type="entry name" value="PyrdxlP-dep_Trfase_major"/>
</dbReference>
<evidence type="ECO:0000256" key="8">
    <source>
        <dbReference type="RuleBase" id="RU004506"/>
    </source>
</evidence>
<dbReference type="Proteomes" id="UP000308038">
    <property type="component" value="Unassembled WGS sequence"/>
</dbReference>
<evidence type="ECO:0000256" key="5">
    <source>
        <dbReference type="ARBA" id="ARBA00022898"/>
    </source>
</evidence>
<dbReference type="InterPro" id="IPR015422">
    <property type="entry name" value="PyrdxlP-dep_Trfase_small"/>
</dbReference>
<evidence type="ECO:0000256" key="4">
    <source>
        <dbReference type="ARBA" id="ARBA00022679"/>
    </source>
</evidence>
<evidence type="ECO:0000256" key="3">
    <source>
        <dbReference type="ARBA" id="ARBA00012239"/>
    </source>
</evidence>
<organism evidence="10 11">
    <name type="scientific">Sphingomonas olei</name>
    <dbReference type="NCBI Taxonomy" id="1886787"/>
    <lineage>
        <taxon>Bacteria</taxon>
        <taxon>Pseudomonadati</taxon>
        <taxon>Pseudomonadota</taxon>
        <taxon>Alphaproteobacteria</taxon>
        <taxon>Sphingomonadales</taxon>
        <taxon>Sphingomonadaceae</taxon>
        <taxon>Sphingomonas</taxon>
    </lineage>
</organism>